<name>A0A835LV92_9MAGN</name>
<evidence type="ECO:0008006" key="3">
    <source>
        <dbReference type="Google" id="ProtNLM"/>
    </source>
</evidence>
<dbReference type="CDD" id="cd22933">
    <property type="entry name" value="HFD_HFI1"/>
    <property type="match status" value="1"/>
</dbReference>
<keyword evidence="2" id="KW-1185">Reference proteome</keyword>
<evidence type="ECO:0000313" key="2">
    <source>
        <dbReference type="Proteomes" id="UP000631114"/>
    </source>
</evidence>
<gene>
    <name evidence="1" type="ORF">IFM89_012190</name>
</gene>
<dbReference type="InterPro" id="IPR024738">
    <property type="entry name" value="Hfi1/Tada1"/>
</dbReference>
<dbReference type="GO" id="GO:0006357">
    <property type="term" value="P:regulation of transcription by RNA polymerase II"/>
    <property type="evidence" value="ECO:0007669"/>
    <property type="project" value="TreeGrafter"/>
</dbReference>
<dbReference type="Proteomes" id="UP000631114">
    <property type="component" value="Unassembled WGS sequence"/>
</dbReference>
<dbReference type="PANTHER" id="PTHR21277:SF44">
    <property type="entry name" value="TRANSCRIPTIONAL REGULATOR OF RNA POLII, SAGA, SUBUNIT"/>
    <property type="match status" value="1"/>
</dbReference>
<dbReference type="AlphaFoldDB" id="A0A835LV92"/>
<dbReference type="EMBL" id="JADFTS010000006">
    <property type="protein sequence ID" value="KAF9600746.1"/>
    <property type="molecule type" value="Genomic_DNA"/>
</dbReference>
<dbReference type="OrthoDB" id="10264870at2759"/>
<dbReference type="Pfam" id="PF12767">
    <property type="entry name" value="SAGA-Tad1"/>
    <property type="match status" value="1"/>
</dbReference>
<dbReference type="PANTHER" id="PTHR21277">
    <property type="entry name" value="TRANSCRIPTIONAL ADAPTER 1"/>
    <property type="match status" value="1"/>
</dbReference>
<comment type="caution">
    <text evidence="1">The sequence shown here is derived from an EMBL/GenBank/DDBJ whole genome shotgun (WGS) entry which is preliminary data.</text>
</comment>
<accession>A0A835LV92</accession>
<dbReference type="GO" id="GO:0000124">
    <property type="term" value="C:SAGA complex"/>
    <property type="evidence" value="ECO:0007669"/>
    <property type="project" value="TreeGrafter"/>
</dbReference>
<protein>
    <recommendedName>
        <fullName evidence="3">Transcriptional coactivator Hfi1/Transcriptional adapter 1</fullName>
    </recommendedName>
</protein>
<organism evidence="1 2">
    <name type="scientific">Coptis chinensis</name>
    <dbReference type="NCBI Taxonomy" id="261450"/>
    <lineage>
        <taxon>Eukaryota</taxon>
        <taxon>Viridiplantae</taxon>
        <taxon>Streptophyta</taxon>
        <taxon>Embryophyta</taxon>
        <taxon>Tracheophyta</taxon>
        <taxon>Spermatophyta</taxon>
        <taxon>Magnoliopsida</taxon>
        <taxon>Ranunculales</taxon>
        <taxon>Ranunculaceae</taxon>
        <taxon>Coptidoideae</taxon>
        <taxon>Coptis</taxon>
    </lineage>
</organism>
<evidence type="ECO:0000313" key="1">
    <source>
        <dbReference type="EMBL" id="KAF9600746.1"/>
    </source>
</evidence>
<reference evidence="1 2" key="1">
    <citation type="submission" date="2020-10" db="EMBL/GenBank/DDBJ databases">
        <title>The Coptis chinensis genome and diversification of protoberbering-type alkaloids.</title>
        <authorList>
            <person name="Wang B."/>
            <person name="Shu S."/>
            <person name="Song C."/>
            <person name="Liu Y."/>
        </authorList>
    </citation>
    <scope>NUCLEOTIDE SEQUENCE [LARGE SCALE GENOMIC DNA]</scope>
    <source>
        <strain evidence="1">HL-2020</strain>
        <tissue evidence="1">Leaf</tissue>
    </source>
</reference>
<proteinExistence type="predicted"/>
<dbReference type="GO" id="GO:0003713">
    <property type="term" value="F:transcription coactivator activity"/>
    <property type="evidence" value="ECO:0007669"/>
    <property type="project" value="TreeGrafter"/>
</dbReference>
<sequence length="352" mass="39509">MKHLLRIDTMELKAQIVKKIGHQRADKYFLHLSRFFSMKITKSEFDKICVRTIGKENVSLHNRLVQAIIKNACLAKSAPTKGSKVEGPLNVKVANGYHKSSPPSLSGDAFPPSPRKVRSSFIRDRKFRDRPSPLGPNGKVNSVVCDESAAKVLEQQSATELLSLGSRPPIEVFSVEDGEEVEQMMGSPSIQSRSPLRAPLGVSTHLGGARKALRSSFLTSFNMDTCRNSYELPDTRSLRKRLEQKLEKEGLGITMDCVNLLNNGLDAYLKRLIKPCMELAGTRCSQEHQTQGNDQVIHVLNGMWSERDVQRTTKPVSASLLDFRVAMEVNPQLLGEDWRVQRERICLRTLEE</sequence>